<evidence type="ECO:0000256" key="1">
    <source>
        <dbReference type="ARBA" id="ARBA00004651"/>
    </source>
</evidence>
<evidence type="ECO:0000313" key="10">
    <source>
        <dbReference type="Proteomes" id="UP000287766"/>
    </source>
</evidence>
<evidence type="ECO:0000256" key="4">
    <source>
        <dbReference type="ARBA" id="ARBA00022475"/>
    </source>
</evidence>
<dbReference type="EMBL" id="PIPR01000001">
    <property type="protein sequence ID" value="RUO42321.1"/>
    <property type="molecule type" value="Genomic_DNA"/>
</dbReference>
<dbReference type="NCBIfam" id="TIGR00835">
    <property type="entry name" value="agcS"/>
    <property type="match status" value="1"/>
</dbReference>
<evidence type="ECO:0000313" key="9">
    <source>
        <dbReference type="EMBL" id="RUO42321.1"/>
    </source>
</evidence>
<comment type="subcellular location">
    <subcellularLocation>
        <location evidence="8">Cell inner membrane</location>
        <topology evidence="8">Multi-pass membrane protein</topology>
    </subcellularLocation>
    <subcellularLocation>
        <location evidence="1">Cell membrane</location>
        <topology evidence="1">Multi-pass membrane protein</topology>
    </subcellularLocation>
</comment>
<feature type="transmembrane region" description="Helical" evidence="8">
    <location>
        <begin position="205"/>
        <end position="226"/>
    </location>
</feature>
<accession>A0A7Z7EUM4</accession>
<feature type="transmembrane region" description="Helical" evidence="8">
    <location>
        <begin position="408"/>
        <end position="426"/>
    </location>
</feature>
<evidence type="ECO:0000256" key="2">
    <source>
        <dbReference type="ARBA" id="ARBA00009261"/>
    </source>
</evidence>
<evidence type="ECO:0000256" key="8">
    <source>
        <dbReference type="RuleBase" id="RU363064"/>
    </source>
</evidence>
<gene>
    <name evidence="9" type="ORF">CWE22_06160</name>
</gene>
<dbReference type="PRINTS" id="PR00175">
    <property type="entry name" value="NAALASMPORT"/>
</dbReference>
<dbReference type="GO" id="GO:0005283">
    <property type="term" value="F:amino acid:sodium symporter activity"/>
    <property type="evidence" value="ECO:0007669"/>
    <property type="project" value="InterPro"/>
</dbReference>
<feature type="transmembrane region" description="Helical" evidence="8">
    <location>
        <begin position="323"/>
        <end position="344"/>
    </location>
</feature>
<reference evidence="10" key="1">
    <citation type="journal article" date="2018" name="Front. Microbiol.">
        <title>Genome-Based Analysis Reveals the Taxonomy and Diversity of the Family Idiomarinaceae.</title>
        <authorList>
            <person name="Liu Y."/>
            <person name="Lai Q."/>
            <person name="Shao Z."/>
        </authorList>
    </citation>
    <scope>NUCLEOTIDE SEQUENCE [LARGE SCALE GENOMIC DNA]</scope>
    <source>
        <strain evidence="10">KYW314</strain>
    </source>
</reference>
<dbReference type="AlphaFoldDB" id="A0A7Z7EUM4"/>
<dbReference type="InterPro" id="IPR001463">
    <property type="entry name" value="Na/Ala_symport"/>
</dbReference>
<evidence type="ECO:0000256" key="3">
    <source>
        <dbReference type="ARBA" id="ARBA00022448"/>
    </source>
</evidence>
<keyword evidence="6 8" id="KW-1133">Transmembrane helix</keyword>
<organism evidence="9 10">
    <name type="scientific">Pseudidiomarina aestuarii</name>
    <dbReference type="NCBI Taxonomy" id="624146"/>
    <lineage>
        <taxon>Bacteria</taxon>
        <taxon>Pseudomonadati</taxon>
        <taxon>Pseudomonadota</taxon>
        <taxon>Gammaproteobacteria</taxon>
        <taxon>Alteromonadales</taxon>
        <taxon>Idiomarinaceae</taxon>
        <taxon>Pseudidiomarina</taxon>
    </lineage>
</organism>
<keyword evidence="5 8" id="KW-0812">Transmembrane</keyword>
<dbReference type="Proteomes" id="UP000287766">
    <property type="component" value="Unassembled WGS sequence"/>
</dbReference>
<evidence type="ECO:0000256" key="5">
    <source>
        <dbReference type="ARBA" id="ARBA00022692"/>
    </source>
</evidence>
<keyword evidence="8" id="KW-0769">Symport</keyword>
<feature type="transmembrane region" description="Helical" evidence="8">
    <location>
        <begin position="40"/>
        <end position="60"/>
    </location>
</feature>
<comment type="similarity">
    <text evidence="2 8">Belongs to the alanine or glycine:cation symporter (AGCS) (TC 2.A.25) family.</text>
</comment>
<comment type="caution">
    <text evidence="9">The sequence shown here is derived from an EMBL/GenBank/DDBJ whole genome shotgun (WGS) entry which is preliminary data.</text>
</comment>
<dbReference type="Gene3D" id="1.20.1740.10">
    <property type="entry name" value="Amino acid/polyamine transporter I"/>
    <property type="match status" value="1"/>
</dbReference>
<keyword evidence="10" id="KW-1185">Reference proteome</keyword>
<feature type="transmembrane region" description="Helical" evidence="8">
    <location>
        <begin position="238"/>
        <end position="260"/>
    </location>
</feature>
<dbReference type="PANTHER" id="PTHR30330:SF3">
    <property type="entry name" value="TRANSCRIPTIONAL REGULATOR, LRP FAMILY"/>
    <property type="match status" value="1"/>
</dbReference>
<sequence>MDSRMSFTQSFTDFSASVAAIVFATINVNGAEIPLVVIWLFGGAIVFTVGLGFINIRGFWHGVQVLRGKFRKEDSAGEISPFQALTTALSGTVGTGNIAGVAIAITLGGPGATFWMIIAGLFSMATKFMEVSLAVKYRQINPDGSIAGGPMYYMRDAFKARGWPKFGAVLAVVFSVFCVFGSIAFGNVNQGFVQFSTVTGFDNSIIYGVIYGSLVAVVIIGGIKRIADVTSKLVPSMLALYFGTSLYILAMNAGAIPGAFVLIVESALQPDAAYGGFIGVMIMGIRRATYSNEAGTGSSPIAHAAAKVDEPIQQGFVAMLEPFIDTVIICTITALVIIVTGAYQIDNVDGIAITSYAFTTSFSWFPWVLTLIILLFGFSTVISVSYYGNKAWGYLFGERYEVLLTHKILYCITVAMAASVDILAIVDITDSLFFLMAVPNILALYLLLPEVRRDLRDYRTKL</sequence>
<feature type="transmembrane region" description="Helical" evidence="8">
    <location>
        <begin position="272"/>
        <end position="289"/>
    </location>
</feature>
<evidence type="ECO:0000256" key="7">
    <source>
        <dbReference type="ARBA" id="ARBA00023136"/>
    </source>
</evidence>
<dbReference type="Pfam" id="PF01235">
    <property type="entry name" value="Na_Ala_symp"/>
    <property type="match status" value="1"/>
</dbReference>
<proteinExistence type="inferred from homology"/>
<keyword evidence="4" id="KW-1003">Cell membrane</keyword>
<name>A0A7Z7EUM4_9GAMM</name>
<feature type="transmembrane region" description="Helical" evidence="8">
    <location>
        <begin position="163"/>
        <end position="185"/>
    </location>
</feature>
<protein>
    <submittedName>
        <fullName evidence="9">Alanine glycine permease</fullName>
    </submittedName>
</protein>
<dbReference type="PANTHER" id="PTHR30330">
    <property type="entry name" value="AGSS FAMILY TRANSPORTER, SODIUM-ALANINE"/>
    <property type="match status" value="1"/>
</dbReference>
<keyword evidence="7 8" id="KW-0472">Membrane</keyword>
<evidence type="ECO:0000256" key="6">
    <source>
        <dbReference type="ARBA" id="ARBA00022989"/>
    </source>
</evidence>
<feature type="transmembrane region" description="Helical" evidence="8">
    <location>
        <begin position="364"/>
        <end position="387"/>
    </location>
</feature>
<keyword evidence="3 8" id="KW-0813">Transport</keyword>
<dbReference type="GO" id="GO:0005886">
    <property type="term" value="C:plasma membrane"/>
    <property type="evidence" value="ECO:0007669"/>
    <property type="project" value="UniProtKB-SubCell"/>
</dbReference>
<feature type="transmembrane region" description="Helical" evidence="8">
    <location>
        <begin position="432"/>
        <end position="451"/>
    </location>
</feature>
<keyword evidence="8" id="KW-0997">Cell inner membrane</keyword>